<protein>
    <submittedName>
        <fullName evidence="8">DNA ligase</fullName>
    </submittedName>
</protein>
<comment type="caution">
    <text evidence="8">The sequence shown here is derived from an EMBL/GenBank/DDBJ whole genome shotgun (WGS) entry which is preliminary data.</text>
</comment>
<evidence type="ECO:0000256" key="1">
    <source>
        <dbReference type="ARBA" id="ARBA00001968"/>
    </source>
</evidence>
<proteinExistence type="predicted"/>
<keyword evidence="4" id="KW-0227">DNA damage</keyword>
<dbReference type="PANTHER" id="PTHR47810:SF1">
    <property type="entry name" value="DNA LIGASE B"/>
    <property type="match status" value="1"/>
</dbReference>
<keyword evidence="3" id="KW-0235">DNA replication</keyword>
<dbReference type="Gene3D" id="3.30.470.30">
    <property type="entry name" value="DNA ligase/mRNA capping enzyme"/>
    <property type="match status" value="1"/>
</dbReference>
<dbReference type="CDD" id="cd08041">
    <property type="entry name" value="OBF_kDNA_ligase_like"/>
    <property type="match status" value="1"/>
</dbReference>
<dbReference type="InterPro" id="IPR012340">
    <property type="entry name" value="NA-bd_OB-fold"/>
</dbReference>
<organism evidence="8 9">
    <name type="scientific">Colwellia echini</name>
    <dbReference type="NCBI Taxonomy" id="1982103"/>
    <lineage>
        <taxon>Bacteria</taxon>
        <taxon>Pseudomonadati</taxon>
        <taxon>Pseudomonadota</taxon>
        <taxon>Gammaproteobacteria</taxon>
        <taxon>Alteromonadales</taxon>
        <taxon>Colwelliaceae</taxon>
        <taxon>Colwellia</taxon>
    </lineage>
</organism>
<dbReference type="PROSITE" id="PS50160">
    <property type="entry name" value="DNA_LIGASE_A3"/>
    <property type="match status" value="1"/>
</dbReference>
<evidence type="ECO:0000259" key="7">
    <source>
        <dbReference type="PROSITE" id="PS50160"/>
    </source>
</evidence>
<reference evidence="8 9" key="1">
    <citation type="submission" date="2019-08" db="EMBL/GenBank/DDBJ databases">
        <title>Microbe sample from Colwellia echini.</title>
        <authorList>
            <person name="Christiansen L."/>
            <person name="Pathiraja D."/>
            <person name="Schultz-Johansen M."/>
            <person name="Choi I.-G."/>
            <person name="Stougaard P."/>
        </authorList>
    </citation>
    <scope>NUCLEOTIDE SEQUENCE [LARGE SCALE GENOMIC DNA]</scope>
    <source>
        <strain evidence="8 9">A3</strain>
    </source>
</reference>
<dbReference type="InterPro" id="IPR050326">
    <property type="entry name" value="NAD_dep_DNA_ligaseB"/>
</dbReference>
<keyword evidence="5" id="KW-0234">DNA repair</keyword>
<comment type="cofactor">
    <cofactor evidence="1">
        <name>a divalent metal cation</name>
        <dbReference type="ChEBI" id="CHEBI:60240"/>
    </cofactor>
</comment>
<dbReference type="InterPro" id="IPR029319">
    <property type="entry name" value="DNA_ligase_OB"/>
</dbReference>
<dbReference type="EMBL" id="PJAI02000006">
    <property type="protein sequence ID" value="TYK66151.1"/>
    <property type="molecule type" value="Genomic_DNA"/>
</dbReference>
<evidence type="ECO:0000313" key="9">
    <source>
        <dbReference type="Proteomes" id="UP000815846"/>
    </source>
</evidence>
<keyword evidence="2 8" id="KW-0436">Ligase</keyword>
<dbReference type="SUPFAM" id="SSF56091">
    <property type="entry name" value="DNA ligase/mRNA capping enzyme, catalytic domain"/>
    <property type="match status" value="1"/>
</dbReference>
<evidence type="ECO:0000256" key="2">
    <source>
        <dbReference type="ARBA" id="ARBA00022598"/>
    </source>
</evidence>
<dbReference type="Pfam" id="PF01068">
    <property type="entry name" value="DNA_ligase_A_M"/>
    <property type="match status" value="1"/>
</dbReference>
<dbReference type="InterPro" id="IPR012310">
    <property type="entry name" value="DNA_ligase_ATP-dep_cent"/>
</dbReference>
<evidence type="ECO:0000256" key="3">
    <source>
        <dbReference type="ARBA" id="ARBA00022705"/>
    </source>
</evidence>
<dbReference type="Gene3D" id="2.40.50.140">
    <property type="entry name" value="Nucleic acid-binding proteins"/>
    <property type="match status" value="1"/>
</dbReference>
<evidence type="ECO:0000256" key="4">
    <source>
        <dbReference type="ARBA" id="ARBA00022763"/>
    </source>
</evidence>
<comment type="catalytic activity">
    <reaction evidence="6">
        <text>ATP + (deoxyribonucleotide)n-3'-hydroxyl + 5'-phospho-(deoxyribonucleotide)m = (deoxyribonucleotide)n+m + AMP + diphosphate.</text>
        <dbReference type="EC" id="6.5.1.1"/>
    </reaction>
</comment>
<evidence type="ECO:0000256" key="5">
    <source>
        <dbReference type="ARBA" id="ARBA00023204"/>
    </source>
</evidence>
<evidence type="ECO:0000256" key="6">
    <source>
        <dbReference type="ARBA" id="ARBA00034003"/>
    </source>
</evidence>
<dbReference type="SUPFAM" id="SSF50249">
    <property type="entry name" value="Nucleic acid-binding proteins"/>
    <property type="match status" value="1"/>
</dbReference>
<keyword evidence="9" id="KW-1185">Reference proteome</keyword>
<feature type="domain" description="ATP-dependent DNA ligase family profile" evidence="7">
    <location>
        <begin position="117"/>
        <end position="244"/>
    </location>
</feature>
<gene>
    <name evidence="8" type="ORF">CWS31_007170</name>
</gene>
<dbReference type="PANTHER" id="PTHR47810">
    <property type="entry name" value="DNA LIGASE"/>
    <property type="match status" value="1"/>
</dbReference>
<dbReference type="Gene3D" id="3.30.1490.70">
    <property type="match status" value="1"/>
</dbReference>
<dbReference type="GO" id="GO:0016874">
    <property type="term" value="F:ligase activity"/>
    <property type="evidence" value="ECO:0007669"/>
    <property type="project" value="UniProtKB-KW"/>
</dbReference>
<name>A0ABY3MY46_9GAMM</name>
<evidence type="ECO:0000313" key="8">
    <source>
        <dbReference type="EMBL" id="TYK66151.1"/>
    </source>
</evidence>
<accession>A0ABY3MY46</accession>
<dbReference type="NCBIfam" id="NF006592">
    <property type="entry name" value="PRK09125.1"/>
    <property type="match status" value="1"/>
</dbReference>
<sequence>MSIQSTDKYIDSNASQNIEQSSYNVANDIINHEIKPNIQHGVEYQAVDDISQYFISEKLDGVRGYWDGEKLMTRQGNLIQSPTWFTNKWPITPIDGELWIARGKFQSLMSCVSKQQADENKSTSCWQNVRFMMFDLPEFNGNFNARVLQMQALLKKAPSLYLGMINQVKVLNNEELELKLTQVINANGEGLMLHRANAYYKEGRNTALMKLKKHQDAEAIVIAHTEGKGKYQGQLGALEVETIDGIVFKIGSGFSDSERANPPEIGTLITFKYNGLTDAGIPRFARFWRVRTLE</sequence>
<dbReference type="CDD" id="cd07896">
    <property type="entry name" value="Adenylation_kDNA_ligase_like"/>
    <property type="match status" value="1"/>
</dbReference>
<dbReference type="Proteomes" id="UP000815846">
    <property type="component" value="Unassembled WGS sequence"/>
</dbReference>
<dbReference type="Pfam" id="PF14743">
    <property type="entry name" value="DNA_ligase_OB_2"/>
    <property type="match status" value="1"/>
</dbReference>